<dbReference type="InterPro" id="IPR001680">
    <property type="entry name" value="WD40_rpt"/>
</dbReference>
<reference evidence="2" key="1">
    <citation type="submission" date="2023-08" db="EMBL/GenBank/DDBJ databases">
        <title>Draft sequence of the Babesia gibsoni genome.</title>
        <authorList>
            <person name="Yamagishi J.Y."/>
            <person name="Xuan X.X."/>
        </authorList>
    </citation>
    <scope>NUCLEOTIDE SEQUENCE</scope>
    <source>
        <strain evidence="2">Azabu</strain>
    </source>
</reference>
<protein>
    <submittedName>
        <fullName evidence="2">Uncharacterized protein</fullName>
    </submittedName>
</protein>
<dbReference type="EMBL" id="JAVEPI010000001">
    <property type="protein sequence ID" value="KAK1445197.1"/>
    <property type="molecule type" value="Genomic_DNA"/>
</dbReference>
<feature type="repeat" description="WD" evidence="1">
    <location>
        <begin position="296"/>
        <end position="329"/>
    </location>
</feature>
<sequence length="329" mass="36094">MLDYPLITVRSSSGLTSVNHCGTHLLTTSSTGDLCQWDRQSGNAVSLWRTKQNLVSALPLESHGSTSYERVALQHSNGVYIFDLHSESVLEEFDISVSNFARIRLIPQNPPLLVCPSGLSDIICHDIRVPYLEKDASDGYSKNNAVKTGPENGITLSMSSDEFGSLQNIEPLPYLGSDYILSTYECGSICLFDLRNSQRPLFTSDVCKGAEAFPSLAVWRSVALVGDTKGEAHMLNVSKSAGFKLLYRRTLNDEDPGSCVAGCLRIRDDGAVTVACCWDNSIRLFETRSLSMKALCNEHKDNITDIHFHGSTGEFATCGMDGNAHVWKI</sequence>
<gene>
    <name evidence="2" type="ORF">BgAZ_111030</name>
</gene>
<dbReference type="PROSITE" id="PS50082">
    <property type="entry name" value="WD_REPEATS_2"/>
    <property type="match status" value="1"/>
</dbReference>
<dbReference type="SMART" id="SM00320">
    <property type="entry name" value="WD40"/>
    <property type="match status" value="3"/>
</dbReference>
<proteinExistence type="predicted"/>
<dbReference type="InterPro" id="IPR015943">
    <property type="entry name" value="WD40/YVTN_repeat-like_dom_sf"/>
</dbReference>
<dbReference type="AlphaFoldDB" id="A0AAD8UVC0"/>
<dbReference type="InterPro" id="IPR036322">
    <property type="entry name" value="WD40_repeat_dom_sf"/>
</dbReference>
<dbReference type="PROSITE" id="PS50294">
    <property type="entry name" value="WD_REPEATS_REGION"/>
    <property type="match status" value="1"/>
</dbReference>
<keyword evidence="3" id="KW-1185">Reference proteome</keyword>
<evidence type="ECO:0000256" key="1">
    <source>
        <dbReference type="PROSITE-ProRule" id="PRU00221"/>
    </source>
</evidence>
<evidence type="ECO:0000313" key="3">
    <source>
        <dbReference type="Proteomes" id="UP001230268"/>
    </source>
</evidence>
<organism evidence="2 3">
    <name type="scientific">Babesia gibsoni</name>
    <dbReference type="NCBI Taxonomy" id="33632"/>
    <lineage>
        <taxon>Eukaryota</taxon>
        <taxon>Sar</taxon>
        <taxon>Alveolata</taxon>
        <taxon>Apicomplexa</taxon>
        <taxon>Aconoidasida</taxon>
        <taxon>Piroplasmida</taxon>
        <taxon>Babesiidae</taxon>
        <taxon>Babesia</taxon>
    </lineage>
</organism>
<dbReference type="Gene3D" id="2.130.10.10">
    <property type="entry name" value="YVTN repeat-like/Quinoprotein amine dehydrogenase"/>
    <property type="match status" value="2"/>
</dbReference>
<dbReference type="Pfam" id="PF00400">
    <property type="entry name" value="WD40"/>
    <property type="match status" value="1"/>
</dbReference>
<accession>A0AAD8UVC0</accession>
<dbReference type="Proteomes" id="UP001230268">
    <property type="component" value="Unassembled WGS sequence"/>
</dbReference>
<name>A0AAD8UVC0_BABGI</name>
<evidence type="ECO:0000313" key="2">
    <source>
        <dbReference type="EMBL" id="KAK1445197.1"/>
    </source>
</evidence>
<dbReference type="SUPFAM" id="SSF50978">
    <property type="entry name" value="WD40 repeat-like"/>
    <property type="match status" value="1"/>
</dbReference>
<comment type="caution">
    <text evidence="2">The sequence shown here is derived from an EMBL/GenBank/DDBJ whole genome shotgun (WGS) entry which is preliminary data.</text>
</comment>
<keyword evidence="1" id="KW-0853">WD repeat</keyword>